<keyword evidence="5" id="KW-1185">Reference proteome</keyword>
<dbReference type="SUPFAM" id="SSF53383">
    <property type="entry name" value="PLP-dependent transferases"/>
    <property type="match status" value="1"/>
</dbReference>
<evidence type="ECO:0000256" key="3">
    <source>
        <dbReference type="RuleBase" id="RU362118"/>
    </source>
</evidence>
<dbReference type="Pfam" id="PF01053">
    <property type="entry name" value="Cys_Met_Meta_PP"/>
    <property type="match status" value="1"/>
</dbReference>
<dbReference type="Gene3D" id="3.40.640.10">
    <property type="entry name" value="Type I PLP-dependent aspartate aminotransferase-like (Major domain)"/>
    <property type="match status" value="1"/>
</dbReference>
<protein>
    <submittedName>
        <fullName evidence="4">Putative cystathionine gamma-lyase 2</fullName>
    </submittedName>
</protein>
<comment type="similarity">
    <text evidence="3">Belongs to the trans-sulfuration enzymes family.</text>
</comment>
<dbReference type="GO" id="GO:0030170">
    <property type="term" value="F:pyridoxal phosphate binding"/>
    <property type="evidence" value="ECO:0007669"/>
    <property type="project" value="InterPro"/>
</dbReference>
<dbReference type="AlphaFoldDB" id="A0A504Z2E3"/>
<dbReference type="InterPro" id="IPR000277">
    <property type="entry name" value="Cys/Met-Metab_PyrdxlP-dep_enz"/>
</dbReference>
<keyword evidence="2 3" id="KW-0663">Pyridoxal phosphate</keyword>
<dbReference type="EMBL" id="SUNJ01005276">
    <property type="protein sequence ID" value="TPP63760.1"/>
    <property type="molecule type" value="Genomic_DNA"/>
</dbReference>
<comment type="caution">
    <text evidence="4">The sequence shown here is derived from an EMBL/GenBank/DDBJ whole genome shotgun (WGS) entry which is preliminary data.</text>
</comment>
<dbReference type="GO" id="GO:0019344">
    <property type="term" value="P:cysteine biosynthetic process"/>
    <property type="evidence" value="ECO:0007669"/>
    <property type="project" value="UniProtKB-UniPathway"/>
</dbReference>
<evidence type="ECO:0000313" key="4">
    <source>
        <dbReference type="EMBL" id="TPP63760.1"/>
    </source>
</evidence>
<dbReference type="PANTHER" id="PTHR11808">
    <property type="entry name" value="TRANS-SULFURATION ENZYME FAMILY MEMBER"/>
    <property type="match status" value="1"/>
</dbReference>
<dbReference type="UniPathway" id="UPA00136">
    <property type="reaction ID" value="UER00202"/>
</dbReference>
<dbReference type="GO" id="GO:0019346">
    <property type="term" value="P:transsulfuration"/>
    <property type="evidence" value="ECO:0007669"/>
    <property type="project" value="InterPro"/>
</dbReference>
<accession>A0A504Z2E3</accession>
<evidence type="ECO:0000313" key="5">
    <source>
        <dbReference type="Proteomes" id="UP000316759"/>
    </source>
</evidence>
<dbReference type="GO" id="GO:0005737">
    <property type="term" value="C:cytoplasm"/>
    <property type="evidence" value="ECO:0007669"/>
    <property type="project" value="TreeGrafter"/>
</dbReference>
<evidence type="ECO:0000256" key="2">
    <source>
        <dbReference type="ARBA" id="ARBA00022898"/>
    </source>
</evidence>
<proteinExistence type="inferred from homology"/>
<comment type="cofactor">
    <cofactor evidence="1 3">
        <name>pyridoxal 5'-phosphate</name>
        <dbReference type="ChEBI" id="CHEBI:597326"/>
    </cofactor>
</comment>
<dbReference type="InterPro" id="IPR015421">
    <property type="entry name" value="PyrdxlP-dep_Trfase_major"/>
</dbReference>
<dbReference type="GO" id="GO:0016846">
    <property type="term" value="F:carbon-sulfur lyase activity"/>
    <property type="evidence" value="ECO:0007669"/>
    <property type="project" value="TreeGrafter"/>
</dbReference>
<reference evidence="4 5" key="1">
    <citation type="submission" date="2019-04" db="EMBL/GenBank/DDBJ databases">
        <title>Annotation for the trematode Fasciola gigantica.</title>
        <authorList>
            <person name="Choi Y.-J."/>
        </authorList>
    </citation>
    <scope>NUCLEOTIDE SEQUENCE [LARGE SCALE GENOMIC DNA]</scope>
    <source>
        <strain evidence="4">Uganda_cow_1</strain>
    </source>
</reference>
<evidence type="ECO:0000256" key="1">
    <source>
        <dbReference type="ARBA" id="ARBA00001933"/>
    </source>
</evidence>
<dbReference type="STRING" id="46835.A0A504Z2E3"/>
<dbReference type="Proteomes" id="UP000316759">
    <property type="component" value="Unassembled WGS sequence"/>
</dbReference>
<keyword evidence="4" id="KW-0456">Lyase</keyword>
<gene>
    <name evidence="4" type="ORF">FGIG_04323</name>
</gene>
<dbReference type="InterPro" id="IPR015424">
    <property type="entry name" value="PyrdxlP-dep_Trfase"/>
</dbReference>
<organism evidence="4 5">
    <name type="scientific">Fasciola gigantica</name>
    <name type="common">Giant liver fluke</name>
    <dbReference type="NCBI Taxonomy" id="46835"/>
    <lineage>
        <taxon>Eukaryota</taxon>
        <taxon>Metazoa</taxon>
        <taxon>Spiralia</taxon>
        <taxon>Lophotrochozoa</taxon>
        <taxon>Platyhelminthes</taxon>
        <taxon>Trematoda</taxon>
        <taxon>Digenea</taxon>
        <taxon>Plagiorchiida</taxon>
        <taxon>Echinostomata</taxon>
        <taxon>Echinostomatoidea</taxon>
        <taxon>Fasciolidae</taxon>
        <taxon>Fasciola</taxon>
    </lineage>
</organism>
<name>A0A504Z2E3_FASGI</name>
<dbReference type="OrthoDB" id="6258891at2759"/>
<sequence length="91" mass="10692">MVDMRDETLFKQALQPNTRLVLMETPSNPLMRLVDIGRIVQLVREYNKNILVAVDNTFMTPYFQEKDIEKIDIHLHDTRKLYPGKSNFGVQ</sequence>